<accession>W2SLJ7</accession>
<evidence type="ECO:0000313" key="2">
    <source>
        <dbReference type="Proteomes" id="UP000053676"/>
    </source>
</evidence>
<protein>
    <submittedName>
        <fullName evidence="1">Uncharacterized protein</fullName>
    </submittedName>
</protein>
<sequence>MSCGLRNSFSFSAAFLRDRPRGLGLLQLPTGMTDERSAPFFPNIYIAGDKAGEKPASVPDVHLPGQMAVFSGRSAFNPFTHAVAATFNEDLVDSWGTGFAVNGVNNFNLQVRRNFDQYADAPLDHNDGTYQPFLTAGTVGGEYDLSKIREVAGHLDLPIPGVNELFDFDGRIMLKGFGNGILNSAMEFPLTLSDPNERAPYTFKYLNFMADRHMQYAPFIRDRPRGLGLLQLPTGMTDERSGPFFPNLYIAGDKAGEKPMTVPDVHLPGQKADFSGRSAFNPFTHAVAAVFNEDLVDSWGAGFAVNGVNNHDLQVRRNFDQFADIALERNDGMHQPFLTAFSVGSEYDYSKIKEISGHLDLPIPGVNELFDFDGRLMVKGNGNGILNSAMEFPLTLSDPNERAPYTFKYLNFMADRHMQYGHVVPNVNLFLVGKDKIMDRLVQNRLNPTMIG</sequence>
<dbReference type="AlphaFoldDB" id="W2SLJ7"/>
<organism evidence="1 2">
    <name type="scientific">Necator americanus</name>
    <name type="common">Human hookworm</name>
    <dbReference type="NCBI Taxonomy" id="51031"/>
    <lineage>
        <taxon>Eukaryota</taxon>
        <taxon>Metazoa</taxon>
        <taxon>Ecdysozoa</taxon>
        <taxon>Nematoda</taxon>
        <taxon>Chromadorea</taxon>
        <taxon>Rhabditida</taxon>
        <taxon>Rhabditina</taxon>
        <taxon>Rhabditomorpha</taxon>
        <taxon>Strongyloidea</taxon>
        <taxon>Ancylostomatidae</taxon>
        <taxon>Bunostominae</taxon>
        <taxon>Necator</taxon>
    </lineage>
</organism>
<dbReference type="KEGG" id="nai:NECAME_04908"/>
<dbReference type="OrthoDB" id="5829808at2759"/>
<keyword evidence="2" id="KW-1185">Reference proteome</keyword>
<gene>
    <name evidence="1" type="ORF">NECAME_04908</name>
</gene>
<reference evidence="2" key="1">
    <citation type="journal article" date="2014" name="Nat. Genet.">
        <title>Genome of the human hookworm Necator americanus.</title>
        <authorList>
            <person name="Tang Y.T."/>
            <person name="Gao X."/>
            <person name="Rosa B.A."/>
            <person name="Abubucker S."/>
            <person name="Hallsworth-Pepin K."/>
            <person name="Martin J."/>
            <person name="Tyagi R."/>
            <person name="Heizer E."/>
            <person name="Zhang X."/>
            <person name="Bhonagiri-Palsikar V."/>
            <person name="Minx P."/>
            <person name="Warren W.C."/>
            <person name="Wang Q."/>
            <person name="Zhan B."/>
            <person name="Hotez P.J."/>
            <person name="Sternberg P.W."/>
            <person name="Dougall A."/>
            <person name="Gaze S.T."/>
            <person name="Mulvenna J."/>
            <person name="Sotillo J."/>
            <person name="Ranganathan S."/>
            <person name="Rabelo E.M."/>
            <person name="Wilson R.K."/>
            <person name="Felgner P.L."/>
            <person name="Bethony J."/>
            <person name="Hawdon J.M."/>
            <person name="Gasser R.B."/>
            <person name="Loukas A."/>
            <person name="Mitreva M."/>
        </authorList>
    </citation>
    <scope>NUCLEOTIDE SEQUENCE [LARGE SCALE GENOMIC DNA]</scope>
</reference>
<proteinExistence type="predicted"/>
<dbReference type="Proteomes" id="UP000053676">
    <property type="component" value="Unassembled WGS sequence"/>
</dbReference>
<dbReference type="EMBL" id="KI668947">
    <property type="protein sequence ID" value="ETN70485.1"/>
    <property type="molecule type" value="Genomic_DNA"/>
</dbReference>
<name>W2SLJ7_NECAM</name>
<evidence type="ECO:0000313" key="1">
    <source>
        <dbReference type="EMBL" id="ETN70485.1"/>
    </source>
</evidence>
<dbReference type="OMA" id="RNDGMHQ"/>